<dbReference type="OrthoDB" id="798263at2"/>
<sequence>MNFKRWAELLIVVLCISIGVSGCVDSGNNNRYNLIAGRWLEKERLLDGTSQGITGRQHIFYSNAEYALICGPSELCIQTPPGEWSLLSEKTLQVVYASAINIYTITKIDASNLWLEYREGGKTVTLKLVKL</sequence>
<dbReference type="EMBL" id="FXSZ01000003">
    <property type="protein sequence ID" value="SMO51782.1"/>
    <property type="molecule type" value="Genomic_DNA"/>
</dbReference>
<gene>
    <name evidence="1" type="ORF">SAMN06265350_1031</name>
</gene>
<dbReference type="AlphaFoldDB" id="A0A521BX44"/>
<dbReference type="PROSITE" id="PS51257">
    <property type="entry name" value="PROKAR_LIPOPROTEIN"/>
    <property type="match status" value="1"/>
</dbReference>
<keyword evidence="2" id="KW-1185">Reference proteome</keyword>
<evidence type="ECO:0000313" key="1">
    <source>
        <dbReference type="EMBL" id="SMO51782.1"/>
    </source>
</evidence>
<evidence type="ECO:0008006" key="3">
    <source>
        <dbReference type="Google" id="ProtNLM"/>
    </source>
</evidence>
<reference evidence="1 2" key="1">
    <citation type="submission" date="2017-05" db="EMBL/GenBank/DDBJ databases">
        <authorList>
            <person name="Varghese N."/>
            <person name="Submissions S."/>
        </authorList>
    </citation>
    <scope>NUCLEOTIDE SEQUENCE [LARGE SCALE GENOMIC DNA]</scope>
    <source>
        <strain evidence="1 2">DSM 21342</strain>
    </source>
</reference>
<dbReference type="Proteomes" id="UP000315971">
    <property type="component" value="Unassembled WGS sequence"/>
</dbReference>
<evidence type="ECO:0000313" key="2">
    <source>
        <dbReference type="Proteomes" id="UP000315971"/>
    </source>
</evidence>
<proteinExistence type="predicted"/>
<dbReference type="RefSeq" id="WP_142602208.1">
    <property type="nucleotide sequence ID" value="NZ_FXSZ01000003.1"/>
</dbReference>
<protein>
    <recommendedName>
        <fullName evidence="3">Lipocalin-like domain-containing protein</fullName>
    </recommendedName>
</protein>
<accession>A0A521BX44</accession>
<name>A0A521BX44_9SPHI</name>
<organism evidence="1 2">
    <name type="scientific">Solitalea koreensis</name>
    <dbReference type="NCBI Taxonomy" id="543615"/>
    <lineage>
        <taxon>Bacteria</taxon>
        <taxon>Pseudomonadati</taxon>
        <taxon>Bacteroidota</taxon>
        <taxon>Sphingobacteriia</taxon>
        <taxon>Sphingobacteriales</taxon>
        <taxon>Sphingobacteriaceae</taxon>
        <taxon>Solitalea</taxon>
    </lineage>
</organism>